<proteinExistence type="predicted"/>
<keyword evidence="1" id="KW-1133">Transmembrane helix</keyword>
<evidence type="ECO:0000313" key="2">
    <source>
        <dbReference type="EMBL" id="KAK0174019.1"/>
    </source>
</evidence>
<sequence>MSPVLRASERYRLVPLGNDNNNDTKKREYRTKAESLFEHERALLLSFSCPPDHSALSSFLYVFLASEYISPGSKRYKVFHTIFNDRRKRAVVLLKRPKRNAKRSLICSQPRGVVLKNADSLVGLCKRDFTPMTNQVSLCIAAVMQRLSCLLVIITALLNQRLHI</sequence>
<evidence type="ECO:0000256" key="1">
    <source>
        <dbReference type="SAM" id="Phobius"/>
    </source>
</evidence>
<accession>A0AA39FRG4</accession>
<dbReference type="Proteomes" id="UP001168990">
    <property type="component" value="Unassembled WGS sequence"/>
</dbReference>
<keyword evidence="1" id="KW-0812">Transmembrane</keyword>
<dbReference type="AlphaFoldDB" id="A0AA39FRG4"/>
<organism evidence="2 3">
    <name type="scientific">Microctonus aethiopoides</name>
    <dbReference type="NCBI Taxonomy" id="144406"/>
    <lineage>
        <taxon>Eukaryota</taxon>
        <taxon>Metazoa</taxon>
        <taxon>Ecdysozoa</taxon>
        <taxon>Arthropoda</taxon>
        <taxon>Hexapoda</taxon>
        <taxon>Insecta</taxon>
        <taxon>Pterygota</taxon>
        <taxon>Neoptera</taxon>
        <taxon>Endopterygota</taxon>
        <taxon>Hymenoptera</taxon>
        <taxon>Apocrita</taxon>
        <taxon>Ichneumonoidea</taxon>
        <taxon>Braconidae</taxon>
        <taxon>Euphorinae</taxon>
        <taxon>Microctonus</taxon>
    </lineage>
</organism>
<keyword evidence="3" id="KW-1185">Reference proteome</keyword>
<reference evidence="2" key="2">
    <citation type="submission" date="2023-03" db="EMBL/GenBank/DDBJ databases">
        <authorList>
            <person name="Inwood S.N."/>
            <person name="Skelly J.G."/>
            <person name="Guhlin J."/>
            <person name="Harrop T.W.R."/>
            <person name="Goldson S.G."/>
            <person name="Dearden P.K."/>
        </authorList>
    </citation>
    <scope>NUCLEOTIDE SEQUENCE</scope>
    <source>
        <strain evidence="2">Irish</strain>
        <tissue evidence="2">Whole body</tissue>
    </source>
</reference>
<evidence type="ECO:0000313" key="3">
    <source>
        <dbReference type="Proteomes" id="UP001168990"/>
    </source>
</evidence>
<gene>
    <name evidence="2" type="ORF">PV328_007139</name>
</gene>
<dbReference type="EMBL" id="JAQQBS010000002">
    <property type="protein sequence ID" value="KAK0174019.1"/>
    <property type="molecule type" value="Genomic_DNA"/>
</dbReference>
<reference evidence="2" key="1">
    <citation type="journal article" date="2023" name="bioRxiv">
        <title>Scaffold-level genome assemblies of two parasitoid biocontrol wasps reveal the parthenogenesis mechanism and an associated novel virus.</title>
        <authorList>
            <person name="Inwood S."/>
            <person name="Skelly J."/>
            <person name="Guhlin J."/>
            <person name="Harrop T."/>
            <person name="Goldson S."/>
            <person name="Dearden P."/>
        </authorList>
    </citation>
    <scope>NUCLEOTIDE SEQUENCE</scope>
    <source>
        <strain evidence="2">Irish</strain>
        <tissue evidence="2">Whole body</tissue>
    </source>
</reference>
<comment type="caution">
    <text evidence="2">The sequence shown here is derived from an EMBL/GenBank/DDBJ whole genome shotgun (WGS) entry which is preliminary data.</text>
</comment>
<protein>
    <submittedName>
        <fullName evidence="2">Uncharacterized protein</fullName>
    </submittedName>
</protein>
<name>A0AA39FRG4_9HYME</name>
<keyword evidence="1" id="KW-0472">Membrane</keyword>
<feature type="transmembrane region" description="Helical" evidence="1">
    <location>
        <begin position="136"/>
        <end position="158"/>
    </location>
</feature>